<dbReference type="AlphaFoldDB" id="A0A0P0YVI8"/>
<keyword evidence="2" id="KW-0238">DNA-binding</keyword>
<dbReference type="SMART" id="SM00346">
    <property type="entry name" value="HTH_ICLR"/>
    <property type="match status" value="1"/>
</dbReference>
<evidence type="ECO:0000259" key="4">
    <source>
        <dbReference type="PROSITE" id="PS51077"/>
    </source>
</evidence>
<dbReference type="InterPro" id="IPR050707">
    <property type="entry name" value="HTH_MetabolicPath_Reg"/>
</dbReference>
<keyword evidence="1" id="KW-0805">Transcription regulation</keyword>
<dbReference type="InterPro" id="IPR036388">
    <property type="entry name" value="WH-like_DNA-bd_sf"/>
</dbReference>
<dbReference type="InterPro" id="IPR029016">
    <property type="entry name" value="GAF-like_dom_sf"/>
</dbReference>
<dbReference type="PANTHER" id="PTHR30136">
    <property type="entry name" value="HELIX-TURN-HELIX TRANSCRIPTIONAL REGULATOR, ICLR FAMILY"/>
    <property type="match status" value="1"/>
</dbReference>
<feature type="domain" description="IclR-ED" evidence="5">
    <location>
        <begin position="103"/>
        <end position="286"/>
    </location>
</feature>
<dbReference type="SUPFAM" id="SSF46785">
    <property type="entry name" value="Winged helix' DNA-binding domain"/>
    <property type="match status" value="1"/>
</dbReference>
<keyword evidence="3" id="KW-0804">Transcription</keyword>
<dbReference type="InterPro" id="IPR036390">
    <property type="entry name" value="WH_DNA-bd_sf"/>
</dbReference>
<dbReference type="Gene3D" id="1.10.10.10">
    <property type="entry name" value="Winged helix-like DNA-binding domain superfamily/Winged helix DNA-binding domain"/>
    <property type="match status" value="1"/>
</dbReference>
<feature type="domain" description="HTH iclR-type" evidence="4">
    <location>
        <begin position="40"/>
        <end position="102"/>
    </location>
</feature>
<dbReference type="GO" id="GO:0003700">
    <property type="term" value="F:DNA-binding transcription factor activity"/>
    <property type="evidence" value="ECO:0007669"/>
    <property type="project" value="TreeGrafter"/>
</dbReference>
<evidence type="ECO:0000259" key="5">
    <source>
        <dbReference type="PROSITE" id="PS51078"/>
    </source>
</evidence>
<reference evidence="6" key="1">
    <citation type="journal article" date="2015" name="Proc. Natl. Acad. Sci. U.S.A.">
        <title>Bacterial clade with the ribosomal RNA operon on a small plasmid rather than the chromosome.</title>
        <authorList>
            <person name="Anda M."/>
            <person name="Ohtsubo Y."/>
            <person name="Okubo T."/>
            <person name="Sugawara M."/>
            <person name="Nagata Y."/>
            <person name="Tsuda M."/>
            <person name="Minamisawa K."/>
            <person name="Mitsui H."/>
        </authorList>
    </citation>
    <scope>NUCLEOTIDE SEQUENCE</scope>
    <source>
        <strain evidence="6">DSM 21988</strain>
    </source>
</reference>
<dbReference type="Pfam" id="PF09339">
    <property type="entry name" value="HTH_IclR"/>
    <property type="match status" value="1"/>
</dbReference>
<dbReference type="Gene3D" id="3.30.450.40">
    <property type="match status" value="1"/>
</dbReference>
<dbReference type="GO" id="GO:0045892">
    <property type="term" value="P:negative regulation of DNA-templated transcription"/>
    <property type="evidence" value="ECO:0007669"/>
    <property type="project" value="TreeGrafter"/>
</dbReference>
<dbReference type="EMBL" id="LC066370">
    <property type="protein sequence ID" value="BAT25480.1"/>
    <property type="molecule type" value="Genomic_DNA"/>
</dbReference>
<sequence length="299" mass="32432">MPMRHQTAGQAYEKLDLVDQHWVLRGEVEVPPEAEGVSLVPAVDKSVRILKLLNGYPAGLTLAEIVRATGVTKSHGHGILRTLCDHDWLLFDAASKRYRLYVGIARDLSGALDEELPMRELLPTLDLLSEEAGTSCVLSKPLPDGGFLVVDKRSASNNVEISYPMGFRLPADASAHMRANLAWRSGAEVDRQLARITFHKHTAETIVGEAAVRAELAETRQRGYARSVGEFTEGVMAVALPVFNRKGEVAFTLDCVGTVPSMLPREAAIAGALQRAVGRLHQRLGSRLPAGYPPAASRG</sequence>
<evidence type="ECO:0000256" key="2">
    <source>
        <dbReference type="ARBA" id="ARBA00023125"/>
    </source>
</evidence>
<protein>
    <submittedName>
        <fullName evidence="6">IclR helix-turn-helix protein</fullName>
    </submittedName>
</protein>
<dbReference type="GO" id="GO:0003677">
    <property type="term" value="F:DNA binding"/>
    <property type="evidence" value="ECO:0007669"/>
    <property type="project" value="UniProtKB-KW"/>
</dbReference>
<evidence type="ECO:0000256" key="1">
    <source>
        <dbReference type="ARBA" id="ARBA00023015"/>
    </source>
</evidence>
<dbReference type="Pfam" id="PF01614">
    <property type="entry name" value="IclR_C"/>
    <property type="match status" value="1"/>
</dbReference>
<dbReference type="PANTHER" id="PTHR30136:SF35">
    <property type="entry name" value="HTH-TYPE TRANSCRIPTIONAL REGULATOR RV1719"/>
    <property type="match status" value="1"/>
</dbReference>
<organism evidence="6">
    <name type="scientific">Aureimonas altamirensis</name>
    <dbReference type="NCBI Taxonomy" id="370622"/>
    <lineage>
        <taxon>Bacteria</taxon>
        <taxon>Pseudomonadati</taxon>
        <taxon>Pseudomonadota</taxon>
        <taxon>Alphaproteobacteria</taxon>
        <taxon>Hyphomicrobiales</taxon>
        <taxon>Aurantimonadaceae</taxon>
        <taxon>Aureimonas</taxon>
    </lineage>
</organism>
<dbReference type="PROSITE" id="PS51077">
    <property type="entry name" value="HTH_ICLR"/>
    <property type="match status" value="1"/>
</dbReference>
<proteinExistence type="predicted"/>
<accession>A0A0P0YVI8</accession>
<dbReference type="InterPro" id="IPR014757">
    <property type="entry name" value="Tscrpt_reg_IclR_C"/>
</dbReference>
<dbReference type="InterPro" id="IPR005471">
    <property type="entry name" value="Tscrpt_reg_IclR_N"/>
</dbReference>
<name>A0A0P0YVI8_9HYPH</name>
<evidence type="ECO:0000256" key="3">
    <source>
        <dbReference type="ARBA" id="ARBA00023163"/>
    </source>
</evidence>
<dbReference type="PROSITE" id="PS51078">
    <property type="entry name" value="ICLR_ED"/>
    <property type="match status" value="1"/>
</dbReference>
<dbReference type="SUPFAM" id="SSF55781">
    <property type="entry name" value="GAF domain-like"/>
    <property type="match status" value="1"/>
</dbReference>
<evidence type="ECO:0000313" key="6">
    <source>
        <dbReference type="EMBL" id="BAT25480.1"/>
    </source>
</evidence>